<feature type="region of interest" description="Disordered" evidence="1">
    <location>
        <begin position="77"/>
        <end position="97"/>
    </location>
</feature>
<reference evidence="3" key="1">
    <citation type="submission" date="2015-05" db="EMBL/GenBank/DDBJ databases">
        <authorList>
            <person name="Fogelqvist Johan"/>
        </authorList>
    </citation>
    <scope>NUCLEOTIDE SEQUENCE [LARGE SCALE GENOMIC DNA]</scope>
</reference>
<feature type="compositionally biased region" description="Polar residues" evidence="1">
    <location>
        <begin position="79"/>
        <end position="97"/>
    </location>
</feature>
<dbReference type="EMBL" id="CVQI01029335">
    <property type="protein sequence ID" value="CRK36710.1"/>
    <property type="molecule type" value="Genomic_DNA"/>
</dbReference>
<gene>
    <name evidence="2" type="ORF">BN1723_015118</name>
</gene>
<sequence length="97" mass="10653">MKNQHQVNMSDGAPKYKDAQSAHDRYDPNAGAAVFFRYPQHIDDPHMAAFVAGLCNFSHLSMLFSFEGRVASLVEGGCASNSQSTSRMNISNEQESP</sequence>
<proteinExistence type="predicted"/>
<name>A0A0G4MRI3_VERLO</name>
<dbReference type="AlphaFoldDB" id="A0A0G4MRI3"/>
<evidence type="ECO:0000256" key="1">
    <source>
        <dbReference type="SAM" id="MobiDB-lite"/>
    </source>
</evidence>
<organism evidence="2 3">
    <name type="scientific">Verticillium longisporum</name>
    <name type="common">Verticillium dahliae var. longisporum</name>
    <dbReference type="NCBI Taxonomy" id="100787"/>
    <lineage>
        <taxon>Eukaryota</taxon>
        <taxon>Fungi</taxon>
        <taxon>Dikarya</taxon>
        <taxon>Ascomycota</taxon>
        <taxon>Pezizomycotina</taxon>
        <taxon>Sordariomycetes</taxon>
        <taxon>Hypocreomycetidae</taxon>
        <taxon>Glomerellales</taxon>
        <taxon>Plectosphaerellaceae</taxon>
        <taxon>Verticillium</taxon>
    </lineage>
</organism>
<evidence type="ECO:0000313" key="2">
    <source>
        <dbReference type="EMBL" id="CRK36710.1"/>
    </source>
</evidence>
<protein>
    <submittedName>
        <fullName evidence="2">Uncharacterized protein</fullName>
    </submittedName>
</protein>
<accession>A0A0G4MRI3</accession>
<dbReference type="Proteomes" id="UP000045706">
    <property type="component" value="Unassembled WGS sequence"/>
</dbReference>
<feature type="region of interest" description="Disordered" evidence="1">
    <location>
        <begin position="1"/>
        <end position="24"/>
    </location>
</feature>
<feature type="compositionally biased region" description="Basic and acidic residues" evidence="1">
    <location>
        <begin position="14"/>
        <end position="24"/>
    </location>
</feature>
<evidence type="ECO:0000313" key="3">
    <source>
        <dbReference type="Proteomes" id="UP000045706"/>
    </source>
</evidence>